<keyword evidence="2" id="KW-1185">Reference proteome</keyword>
<keyword evidence="1" id="KW-0812">Transmembrane</keyword>
<dbReference type="Proteomes" id="UP000228380">
    <property type="component" value="Chromosome 2"/>
</dbReference>
<evidence type="ECO:0000313" key="3">
    <source>
        <dbReference type="RefSeq" id="XP_008803944.2"/>
    </source>
</evidence>
<dbReference type="KEGG" id="pda:103717368"/>
<dbReference type="PANTHER" id="PTHR37244:SF1">
    <property type="entry name" value="NADP-SPECIFIC GLUTAMATE DEHYDROGENASE"/>
    <property type="match status" value="1"/>
</dbReference>
<feature type="transmembrane region" description="Helical" evidence="1">
    <location>
        <begin position="233"/>
        <end position="253"/>
    </location>
</feature>
<organism evidence="2 3">
    <name type="scientific">Phoenix dactylifera</name>
    <name type="common">Date palm</name>
    <dbReference type="NCBI Taxonomy" id="42345"/>
    <lineage>
        <taxon>Eukaryota</taxon>
        <taxon>Viridiplantae</taxon>
        <taxon>Streptophyta</taxon>
        <taxon>Embryophyta</taxon>
        <taxon>Tracheophyta</taxon>
        <taxon>Spermatophyta</taxon>
        <taxon>Magnoliopsida</taxon>
        <taxon>Liliopsida</taxon>
        <taxon>Arecaceae</taxon>
        <taxon>Coryphoideae</taxon>
        <taxon>Phoeniceae</taxon>
        <taxon>Phoenix</taxon>
    </lineage>
</organism>
<name>A0A8B7CQ59_PHODC</name>
<reference evidence="2" key="1">
    <citation type="journal article" date="2019" name="Nat. Commun.">
        <title>Genome-wide association mapping of date palm fruit traits.</title>
        <authorList>
            <person name="Hazzouri K.M."/>
            <person name="Gros-Balthazard M."/>
            <person name="Flowers J.M."/>
            <person name="Copetti D."/>
            <person name="Lemansour A."/>
            <person name="Lebrun M."/>
            <person name="Masmoudi K."/>
            <person name="Ferrand S."/>
            <person name="Dhar M.I."/>
            <person name="Fresquez Z.A."/>
            <person name="Rosas U."/>
            <person name="Zhang J."/>
            <person name="Talag J."/>
            <person name="Lee S."/>
            <person name="Kudrna D."/>
            <person name="Powell R.F."/>
            <person name="Leitch I.J."/>
            <person name="Krueger R.R."/>
            <person name="Wing R.A."/>
            <person name="Amiri K.M.A."/>
            <person name="Purugganan M.D."/>
        </authorList>
    </citation>
    <scope>NUCLEOTIDE SEQUENCE [LARGE SCALE GENOMIC DNA]</scope>
    <source>
        <strain evidence="2">cv. Khalas</strain>
    </source>
</reference>
<reference evidence="3" key="2">
    <citation type="submission" date="2025-08" db="UniProtKB">
        <authorList>
            <consortium name="RefSeq"/>
        </authorList>
    </citation>
    <scope>IDENTIFICATION</scope>
    <source>
        <tissue evidence="3">Young leaves</tissue>
    </source>
</reference>
<keyword evidence="1" id="KW-0472">Membrane</keyword>
<proteinExistence type="predicted"/>
<dbReference type="GeneID" id="103717368"/>
<keyword evidence="1" id="KW-1133">Transmembrane helix</keyword>
<dbReference type="PANTHER" id="PTHR37244">
    <property type="entry name" value="NADP-SPECIFIC GLUTAMATE DEHYDROGENASE"/>
    <property type="match status" value="1"/>
</dbReference>
<gene>
    <name evidence="3" type="primary">LOC103717368</name>
</gene>
<evidence type="ECO:0000256" key="1">
    <source>
        <dbReference type="SAM" id="Phobius"/>
    </source>
</evidence>
<dbReference type="AlphaFoldDB" id="A0A8B7CQ59"/>
<sequence>MCRSTTELADLFPNPKERGRLKIRAFYLRLSLAAASVGHRKALPQTLTLVYIPRINEDLIEVNDARIRADATAIVALHRVRSGKPAEEVAYASNDRVRAGEGLRFEAYVGAEKALKGVFRRVGGVGCWRMECRWAAEAEMGVAAAEVWVAGENGVLMREKVEMRSPMAGQRRSRGRRGFCSKLEDIPEEMDGCDCFDCEEVEGWEVVQSDGAESGEGEEMKGGDGLEMEGVRWAVDLGIWVVCLGVGLLVSTASRKAGRRKSLIRSPFSF</sequence>
<evidence type="ECO:0000313" key="2">
    <source>
        <dbReference type="Proteomes" id="UP000228380"/>
    </source>
</evidence>
<protein>
    <submittedName>
        <fullName evidence="3">Uncharacterized protein LOC103717368</fullName>
    </submittedName>
</protein>
<accession>A0A8B7CQ59</accession>
<dbReference type="RefSeq" id="XP_008803944.2">
    <property type="nucleotide sequence ID" value="XM_008805722.4"/>
</dbReference>
<dbReference type="OrthoDB" id="1915921at2759"/>